<protein>
    <submittedName>
        <fullName evidence="1">Uncharacterized protein</fullName>
    </submittedName>
</protein>
<dbReference type="AlphaFoldDB" id="A0AAE1F6X6"/>
<proteinExistence type="predicted"/>
<dbReference type="EMBL" id="JAWQEG010003183">
    <property type="protein sequence ID" value="KAK3867528.1"/>
    <property type="molecule type" value="Genomic_DNA"/>
</dbReference>
<keyword evidence="2" id="KW-1185">Reference proteome</keyword>
<evidence type="ECO:0000313" key="1">
    <source>
        <dbReference type="EMBL" id="KAK3867528.1"/>
    </source>
</evidence>
<accession>A0AAE1F6X6</accession>
<gene>
    <name evidence="1" type="ORF">Pcinc_027025</name>
</gene>
<reference evidence="1" key="1">
    <citation type="submission" date="2023-10" db="EMBL/GenBank/DDBJ databases">
        <title>Genome assemblies of two species of porcelain crab, Petrolisthes cinctipes and Petrolisthes manimaculis (Anomura: Porcellanidae).</title>
        <authorList>
            <person name="Angst P."/>
        </authorList>
    </citation>
    <scope>NUCLEOTIDE SEQUENCE</scope>
    <source>
        <strain evidence="1">PB745_01</strain>
        <tissue evidence="1">Gill</tissue>
    </source>
</reference>
<comment type="caution">
    <text evidence="1">The sequence shown here is derived from an EMBL/GenBank/DDBJ whole genome shotgun (WGS) entry which is preliminary data.</text>
</comment>
<name>A0AAE1F6X6_PETCI</name>
<evidence type="ECO:0000313" key="2">
    <source>
        <dbReference type="Proteomes" id="UP001286313"/>
    </source>
</evidence>
<dbReference type="Proteomes" id="UP001286313">
    <property type="component" value="Unassembled WGS sequence"/>
</dbReference>
<organism evidence="1 2">
    <name type="scientific">Petrolisthes cinctipes</name>
    <name type="common">Flat porcelain crab</name>
    <dbReference type="NCBI Taxonomy" id="88211"/>
    <lineage>
        <taxon>Eukaryota</taxon>
        <taxon>Metazoa</taxon>
        <taxon>Ecdysozoa</taxon>
        <taxon>Arthropoda</taxon>
        <taxon>Crustacea</taxon>
        <taxon>Multicrustacea</taxon>
        <taxon>Malacostraca</taxon>
        <taxon>Eumalacostraca</taxon>
        <taxon>Eucarida</taxon>
        <taxon>Decapoda</taxon>
        <taxon>Pleocyemata</taxon>
        <taxon>Anomura</taxon>
        <taxon>Galatheoidea</taxon>
        <taxon>Porcellanidae</taxon>
        <taxon>Petrolisthes</taxon>
    </lineage>
</organism>
<sequence>MLHTSERMQKCWFFKDLLADAKGTCLVHLHSSPLQPGHKGRFSRSRVRVRHAPFPYAQMTNLESISVPLNRPIAKCTDRKMDFALLNRLGGSDSSFQFSNHFVLLPRHPGAEECATVG</sequence>